<dbReference type="PANTHER" id="PTHR10590:SF4">
    <property type="entry name" value="SOLUTE CARRIER FAMILY 28 MEMBER 3"/>
    <property type="match status" value="1"/>
</dbReference>
<keyword evidence="4 7" id="KW-0812">Transmembrane</keyword>
<protein>
    <recommendedName>
        <fullName evidence="7">Nucleoside permease</fullName>
    </recommendedName>
</protein>
<comment type="caution">
    <text evidence="11">The sequence shown here is derived from an EMBL/GenBank/DDBJ whole genome shotgun (WGS) entry which is preliminary data.</text>
</comment>
<gene>
    <name evidence="11" type="ORF">AL544_008805</name>
</gene>
<feature type="transmembrane region" description="Helical" evidence="7">
    <location>
        <begin position="280"/>
        <end position="302"/>
    </location>
</feature>
<keyword evidence="12" id="KW-1185">Reference proteome</keyword>
<keyword evidence="7" id="KW-0813">Transport</keyword>
<comment type="similarity">
    <text evidence="2 7">Belongs to the concentrative nucleoside transporter (CNT) (TC 2.A.41) family.</text>
</comment>
<evidence type="ECO:0000259" key="10">
    <source>
        <dbReference type="Pfam" id="PF07670"/>
    </source>
</evidence>
<evidence type="ECO:0000256" key="3">
    <source>
        <dbReference type="ARBA" id="ARBA00022475"/>
    </source>
</evidence>
<organism evidence="11 12">
    <name type="scientific">Vibrio mimicus</name>
    <dbReference type="NCBI Taxonomy" id="674"/>
    <lineage>
        <taxon>Bacteria</taxon>
        <taxon>Pseudomonadati</taxon>
        <taxon>Pseudomonadota</taxon>
        <taxon>Gammaproteobacteria</taxon>
        <taxon>Vibrionales</taxon>
        <taxon>Vibrionaceae</taxon>
        <taxon>Vibrio</taxon>
    </lineage>
</organism>
<evidence type="ECO:0000256" key="5">
    <source>
        <dbReference type="ARBA" id="ARBA00022989"/>
    </source>
</evidence>
<feature type="transmembrane region" description="Helical" evidence="7">
    <location>
        <begin position="34"/>
        <end position="52"/>
    </location>
</feature>
<evidence type="ECO:0000313" key="12">
    <source>
        <dbReference type="Proteomes" id="UP000053748"/>
    </source>
</evidence>
<dbReference type="InterPro" id="IPR002668">
    <property type="entry name" value="CNT_N_dom"/>
</dbReference>
<dbReference type="Pfam" id="PF07670">
    <property type="entry name" value="Gate"/>
    <property type="match status" value="1"/>
</dbReference>
<proteinExistence type="inferred from homology"/>
<evidence type="ECO:0000256" key="2">
    <source>
        <dbReference type="ARBA" id="ARBA00009033"/>
    </source>
</evidence>
<feature type="domain" description="Nucleoside transporter/FeoB GTPase Gate" evidence="10">
    <location>
        <begin position="93"/>
        <end position="189"/>
    </location>
</feature>
<keyword evidence="5 7" id="KW-1133">Transmembrane helix</keyword>
<dbReference type="GO" id="GO:0005886">
    <property type="term" value="C:plasma membrane"/>
    <property type="evidence" value="ECO:0007669"/>
    <property type="project" value="UniProtKB-SubCell"/>
</dbReference>
<feature type="transmembrane region" description="Helical" evidence="7">
    <location>
        <begin position="252"/>
        <end position="274"/>
    </location>
</feature>
<feature type="transmembrane region" description="Helical" evidence="7">
    <location>
        <begin position="167"/>
        <end position="187"/>
    </location>
</feature>
<dbReference type="GO" id="GO:0005337">
    <property type="term" value="F:nucleoside transmembrane transporter activity"/>
    <property type="evidence" value="ECO:0007669"/>
    <property type="project" value="InterPro"/>
</dbReference>
<feature type="domain" description="Concentrative nucleoside transporter N-terminal" evidence="8">
    <location>
        <begin position="9"/>
        <end position="82"/>
    </location>
</feature>
<keyword evidence="3" id="KW-1003">Cell membrane</keyword>
<feature type="transmembrane region" description="Helical" evidence="7">
    <location>
        <begin position="344"/>
        <end position="370"/>
    </location>
</feature>
<dbReference type="Pfam" id="PF07662">
    <property type="entry name" value="Nucleos_tra2_C"/>
    <property type="match status" value="1"/>
</dbReference>
<dbReference type="GO" id="GO:0015293">
    <property type="term" value="F:symporter activity"/>
    <property type="evidence" value="ECO:0007669"/>
    <property type="project" value="TreeGrafter"/>
</dbReference>
<feature type="transmembrane region" description="Helical" evidence="7">
    <location>
        <begin position="382"/>
        <end position="403"/>
    </location>
</feature>
<dbReference type="PANTHER" id="PTHR10590">
    <property type="entry name" value="SODIUM/NUCLEOSIDE COTRANSPORTER"/>
    <property type="match status" value="1"/>
</dbReference>
<feature type="transmembrane region" description="Helical" evidence="7">
    <location>
        <begin position="89"/>
        <end position="112"/>
    </location>
</feature>
<evidence type="ECO:0000256" key="1">
    <source>
        <dbReference type="ARBA" id="ARBA00004651"/>
    </source>
</evidence>
<dbReference type="InterPro" id="IPR018270">
    <property type="entry name" value="C_nuclsd_transpt_met_bac"/>
</dbReference>
<dbReference type="Pfam" id="PF01773">
    <property type="entry name" value="Nucleos_tra2_N"/>
    <property type="match status" value="1"/>
</dbReference>
<dbReference type="InterPro" id="IPR011657">
    <property type="entry name" value="CNT_C_dom"/>
</dbReference>
<feature type="domain" description="Concentrative nucleoside transporter C-terminal" evidence="9">
    <location>
        <begin position="195"/>
        <end position="400"/>
    </location>
</feature>
<evidence type="ECO:0000256" key="6">
    <source>
        <dbReference type="ARBA" id="ARBA00023136"/>
    </source>
</evidence>
<dbReference type="STRING" id="674.VM_05195"/>
<reference evidence="11" key="1">
    <citation type="submission" date="2017-12" db="EMBL/GenBank/DDBJ databases">
        <title>FDA dAtabase for Regulatory Grade micrObial Sequences (FDA-ARGOS): Supporting development and validation of Infectious Disease Dx tests.</title>
        <authorList>
            <person name="Hoffmann M."/>
            <person name="Allard M."/>
            <person name="Evans P."/>
            <person name="Brown E."/>
            <person name="Tallon L.J."/>
            <person name="Sadzewicz L."/>
            <person name="Sengamalay N."/>
            <person name="Ott S."/>
            <person name="Godinez A."/>
            <person name="Nagaraj S."/>
            <person name="Vavikolanu K."/>
            <person name="Aluvathingal J."/>
            <person name="Nadendla S."/>
            <person name="Hobson J."/>
            <person name="Sichtig H."/>
        </authorList>
    </citation>
    <scope>NUCLEOTIDE SEQUENCE [LARGE SCALE GENOMIC DNA]</scope>
    <source>
        <strain evidence="11">FDAARGOS_113</strain>
    </source>
</reference>
<feature type="transmembrane region" description="Helical" evidence="7">
    <location>
        <begin position="6"/>
        <end position="22"/>
    </location>
</feature>
<dbReference type="Proteomes" id="UP000053748">
    <property type="component" value="Unassembled WGS sequence"/>
</dbReference>
<dbReference type="EMBL" id="LOSJ02000002">
    <property type="protein sequence ID" value="PNM56171.1"/>
    <property type="molecule type" value="Genomic_DNA"/>
</dbReference>
<dbReference type="InterPro" id="IPR011642">
    <property type="entry name" value="Gate_dom"/>
</dbReference>
<comment type="subcellular location">
    <subcellularLocation>
        <location evidence="1">Cell membrane</location>
        <topology evidence="1">Multi-pass membrane protein</topology>
    </subcellularLocation>
</comment>
<dbReference type="OrthoDB" id="9766455at2"/>
<evidence type="ECO:0000313" key="11">
    <source>
        <dbReference type="EMBL" id="PNM56171.1"/>
    </source>
</evidence>
<accession>A0A2J9UXE4</accession>
<name>A0A2J9UXE4_VIBMI</name>
<keyword evidence="6 7" id="KW-0472">Membrane</keyword>
<sequence length="405" mass="42071">MGGVMSSLLGMGAILLIAWLLSTNRKNINLRTVSLALLLQIFFALLVLYVPAGKDALNSVTGAVSQLINYGQDGIGFVFGGLANGSVGFVFAINVLGIIIFFSALISGLYHLGIMPKVINLIGGGLQKLLGTGRAESLSATANIFVGMIEAPLVVKPYLNKMTDSQFFAVMTGGLASVAGGTLVGYASLGVELNYLIAAAFMSAPAGLLMAKIMLPETEKIDVVTADDELDLPKATNVVEAIADGAMSGVKIAVAVGATLLAFVSVIALLNGLLGWVGGWFGIELSFELIMGYVFAPVAWLIGIPWHEAITAGSLIGNKVVVNEFVAFIQLIEVKQQLSAHSQAIITFALCGFANISTMAILIGGLGSLVPERRAFISKYGFRAIGAGVLANLMSASIAGVILSL</sequence>
<evidence type="ECO:0000259" key="9">
    <source>
        <dbReference type="Pfam" id="PF07662"/>
    </source>
</evidence>
<dbReference type="AlphaFoldDB" id="A0A2J9UXE4"/>
<evidence type="ECO:0000256" key="4">
    <source>
        <dbReference type="ARBA" id="ARBA00022692"/>
    </source>
</evidence>
<evidence type="ECO:0000259" key="8">
    <source>
        <dbReference type="Pfam" id="PF01773"/>
    </source>
</evidence>
<dbReference type="InterPro" id="IPR008276">
    <property type="entry name" value="C_nuclsd_transpt"/>
</dbReference>
<evidence type="ECO:0000256" key="7">
    <source>
        <dbReference type="RuleBase" id="RU362018"/>
    </source>
</evidence>
<dbReference type="NCBIfam" id="TIGR00804">
    <property type="entry name" value="nupC"/>
    <property type="match status" value="1"/>
</dbReference>